<gene>
    <name evidence="9" type="ORF">DES51_11381</name>
    <name evidence="8" type="ORF">MQE39_07825</name>
</gene>
<dbReference type="GeneID" id="94439233"/>
<organism evidence="8 11">
    <name type="scientific">Dielma fastidiosa</name>
    <dbReference type="NCBI Taxonomy" id="1034346"/>
    <lineage>
        <taxon>Bacteria</taxon>
        <taxon>Bacillati</taxon>
        <taxon>Bacillota</taxon>
        <taxon>Erysipelotrichia</taxon>
        <taxon>Erysipelotrichales</taxon>
        <taxon>Erysipelotrichaceae</taxon>
        <taxon>Dielma</taxon>
    </lineage>
</organism>
<evidence type="ECO:0000256" key="3">
    <source>
        <dbReference type="ARBA" id="ARBA00023163"/>
    </source>
</evidence>
<accession>A0A2V2FBL4</accession>
<dbReference type="PROSITE" id="PS50110">
    <property type="entry name" value="RESPONSE_REGULATORY"/>
    <property type="match status" value="1"/>
</dbReference>
<dbReference type="Pfam" id="PF00072">
    <property type="entry name" value="Response_reg"/>
    <property type="match status" value="1"/>
</dbReference>
<evidence type="ECO:0000259" key="6">
    <source>
        <dbReference type="PROSITE" id="PS50110"/>
    </source>
</evidence>
<dbReference type="STRING" id="1034346.GCA_000313565_03391"/>
<dbReference type="PROSITE" id="PS51755">
    <property type="entry name" value="OMPR_PHOB"/>
    <property type="match status" value="1"/>
</dbReference>
<protein>
    <submittedName>
        <fullName evidence="8">Response regulator transcription factor</fullName>
    </submittedName>
    <submittedName>
        <fullName evidence="9">Two-component system alkaline phosphatase synthesis response regulator PhoP</fullName>
    </submittedName>
</protein>
<evidence type="ECO:0000259" key="7">
    <source>
        <dbReference type="PROSITE" id="PS51755"/>
    </source>
</evidence>
<dbReference type="EMBL" id="JALDAW010000011">
    <property type="protein sequence ID" value="MDY5168022.1"/>
    <property type="molecule type" value="Genomic_DNA"/>
</dbReference>
<name>A0A2V2FBL4_9FIRM</name>
<dbReference type="RefSeq" id="WP_022939670.1">
    <property type="nucleotide sequence ID" value="NZ_BAABZA010000001.1"/>
</dbReference>
<dbReference type="Gene3D" id="1.10.10.10">
    <property type="entry name" value="Winged helix-like DNA-binding domain superfamily/Winged helix DNA-binding domain"/>
    <property type="match status" value="1"/>
</dbReference>
<evidence type="ECO:0000256" key="1">
    <source>
        <dbReference type="ARBA" id="ARBA00023015"/>
    </source>
</evidence>
<dbReference type="GO" id="GO:0000156">
    <property type="term" value="F:phosphorelay response regulator activity"/>
    <property type="evidence" value="ECO:0007669"/>
    <property type="project" value="TreeGrafter"/>
</dbReference>
<reference evidence="8" key="2">
    <citation type="submission" date="2022-03" db="EMBL/GenBank/DDBJ databases">
        <title>First case of bacteraemia caused by Dielma fastidiosa in a patient hospitalised with diverticulitis.</title>
        <authorList>
            <person name="Forman-Ankjaer B."/>
            <person name="Hvid-Jensen F."/>
            <person name="Kobel C.M."/>
            <person name="Greve T."/>
        </authorList>
    </citation>
    <scope>NUCLEOTIDE SEQUENCE</scope>
    <source>
        <strain evidence="8">AUH_DF_2021</strain>
    </source>
</reference>
<dbReference type="GO" id="GO:0006355">
    <property type="term" value="P:regulation of DNA-templated transcription"/>
    <property type="evidence" value="ECO:0007669"/>
    <property type="project" value="InterPro"/>
</dbReference>
<dbReference type="SUPFAM" id="SSF52172">
    <property type="entry name" value="CheY-like"/>
    <property type="match status" value="1"/>
</dbReference>
<dbReference type="GO" id="GO:0032993">
    <property type="term" value="C:protein-DNA complex"/>
    <property type="evidence" value="ECO:0007669"/>
    <property type="project" value="TreeGrafter"/>
</dbReference>
<reference evidence="9 10" key="1">
    <citation type="submission" date="2018-05" db="EMBL/GenBank/DDBJ databases">
        <title>Genomic Encyclopedia of Type Strains, Phase IV (KMG-IV): sequencing the most valuable type-strain genomes for metagenomic binning, comparative biology and taxonomic classification.</title>
        <authorList>
            <person name="Goeker M."/>
        </authorList>
    </citation>
    <scope>NUCLEOTIDE SEQUENCE [LARGE SCALE GENOMIC DNA]</scope>
    <source>
        <strain evidence="9 10">JC118</strain>
    </source>
</reference>
<dbReference type="GO" id="GO:0005829">
    <property type="term" value="C:cytosol"/>
    <property type="evidence" value="ECO:0007669"/>
    <property type="project" value="TreeGrafter"/>
</dbReference>
<dbReference type="Gene3D" id="3.40.50.2300">
    <property type="match status" value="1"/>
</dbReference>
<dbReference type="InterPro" id="IPR001789">
    <property type="entry name" value="Sig_transdc_resp-reg_receiver"/>
</dbReference>
<dbReference type="InterPro" id="IPR039420">
    <property type="entry name" value="WalR-like"/>
</dbReference>
<evidence type="ECO:0000313" key="11">
    <source>
        <dbReference type="Proteomes" id="UP001276902"/>
    </source>
</evidence>
<evidence type="ECO:0000313" key="8">
    <source>
        <dbReference type="EMBL" id="MDY5168022.1"/>
    </source>
</evidence>
<evidence type="ECO:0000256" key="4">
    <source>
        <dbReference type="PROSITE-ProRule" id="PRU00169"/>
    </source>
</evidence>
<keyword evidence="1" id="KW-0805">Transcription regulation</keyword>
<keyword evidence="10" id="KW-1185">Reference proteome</keyword>
<dbReference type="SMART" id="SM00448">
    <property type="entry name" value="REC"/>
    <property type="match status" value="1"/>
</dbReference>
<dbReference type="SMART" id="SM00862">
    <property type="entry name" value="Trans_reg_C"/>
    <property type="match status" value="1"/>
</dbReference>
<sequence>MNKILIIEDEDNIRKIIAYDLKRDYELSEAADGETALNMALNEHFDVLIIDWMIPRLSGLELVSRLRKKNIDSIMIMLTAKDDEADILQAFEEGVDDYITKPFSPRELVARVNAHIKRLPKADHEKLTFGNVSIHLKKREVLIGNEAVGCTKKEFDLLVYLMMNHEIVLSRDQICSEIWGFEYDGDTRIVDVHIFKLRSKLAKSNVTIQSNRGVGYCMELKDGQA</sequence>
<dbReference type="InterPro" id="IPR001867">
    <property type="entry name" value="OmpR/PhoB-type_DNA-bd"/>
</dbReference>
<keyword evidence="3" id="KW-0804">Transcription</keyword>
<keyword evidence="4" id="KW-0597">Phosphoprotein</keyword>
<keyword evidence="2 5" id="KW-0238">DNA-binding</keyword>
<feature type="domain" description="OmpR/PhoB-type" evidence="7">
    <location>
        <begin position="124"/>
        <end position="220"/>
    </location>
</feature>
<evidence type="ECO:0000313" key="10">
    <source>
        <dbReference type="Proteomes" id="UP000247612"/>
    </source>
</evidence>
<dbReference type="Proteomes" id="UP000247612">
    <property type="component" value="Unassembled WGS sequence"/>
</dbReference>
<dbReference type="EMBL" id="QJKH01000013">
    <property type="protein sequence ID" value="PXX76886.1"/>
    <property type="molecule type" value="Genomic_DNA"/>
</dbReference>
<dbReference type="Proteomes" id="UP001276902">
    <property type="component" value="Unassembled WGS sequence"/>
</dbReference>
<dbReference type="AlphaFoldDB" id="A0A2V2FBL4"/>
<dbReference type="PANTHER" id="PTHR48111:SF73">
    <property type="entry name" value="ALKALINE PHOSPHATASE SYNTHESIS TRANSCRIPTIONAL REGULATORY PROTEIN PHOP"/>
    <property type="match status" value="1"/>
</dbReference>
<evidence type="ECO:0000256" key="2">
    <source>
        <dbReference type="ARBA" id="ARBA00023125"/>
    </source>
</evidence>
<feature type="domain" description="Response regulatory" evidence="6">
    <location>
        <begin position="3"/>
        <end position="116"/>
    </location>
</feature>
<evidence type="ECO:0000256" key="5">
    <source>
        <dbReference type="PROSITE-ProRule" id="PRU01091"/>
    </source>
</evidence>
<dbReference type="GO" id="GO:0000976">
    <property type="term" value="F:transcription cis-regulatory region binding"/>
    <property type="evidence" value="ECO:0007669"/>
    <property type="project" value="TreeGrafter"/>
</dbReference>
<dbReference type="PANTHER" id="PTHR48111">
    <property type="entry name" value="REGULATOR OF RPOS"/>
    <property type="match status" value="1"/>
</dbReference>
<dbReference type="InterPro" id="IPR011006">
    <property type="entry name" value="CheY-like_superfamily"/>
</dbReference>
<feature type="modified residue" description="4-aspartylphosphate" evidence="4">
    <location>
        <position position="51"/>
    </location>
</feature>
<comment type="caution">
    <text evidence="8">The sequence shown here is derived from an EMBL/GenBank/DDBJ whole genome shotgun (WGS) entry which is preliminary data.</text>
</comment>
<proteinExistence type="predicted"/>
<feature type="DNA-binding region" description="OmpR/PhoB-type" evidence="5">
    <location>
        <begin position="124"/>
        <end position="220"/>
    </location>
</feature>
<dbReference type="InterPro" id="IPR036388">
    <property type="entry name" value="WH-like_DNA-bd_sf"/>
</dbReference>
<dbReference type="Pfam" id="PF00486">
    <property type="entry name" value="Trans_reg_C"/>
    <property type="match status" value="1"/>
</dbReference>
<dbReference type="Gene3D" id="6.10.250.690">
    <property type="match status" value="1"/>
</dbReference>
<dbReference type="CDD" id="cd00383">
    <property type="entry name" value="trans_reg_C"/>
    <property type="match status" value="1"/>
</dbReference>
<evidence type="ECO:0000313" key="9">
    <source>
        <dbReference type="EMBL" id="PXX76886.1"/>
    </source>
</evidence>
<dbReference type="OrthoDB" id="9790442at2"/>